<dbReference type="Gene3D" id="1.10.10.2910">
    <property type="match status" value="1"/>
</dbReference>
<reference evidence="3 4" key="1">
    <citation type="submission" date="2020-03" db="EMBL/GenBank/DDBJ databases">
        <title>Genomic Encyclopedia of Type Strains, Phase IV (KMG-IV): sequencing the most valuable type-strain genomes for metagenomic binning, comparative biology and taxonomic classification.</title>
        <authorList>
            <person name="Goeker M."/>
        </authorList>
    </citation>
    <scope>NUCLEOTIDE SEQUENCE [LARGE SCALE GENOMIC DNA]</scope>
    <source>
        <strain evidence="3 4">DSM 25229</strain>
    </source>
</reference>
<dbReference type="RefSeq" id="WP_167921659.1">
    <property type="nucleotide sequence ID" value="NZ_JAATIT010000003.1"/>
</dbReference>
<sequence>MSKDKDAPTSVGAKPIPERIREAREARGLSGESFADAIGVSRQAVAQFETGQTSPGGETMSRIIAETGQPISFFTNVPSRPGEPRAPFFRSLKRMEQQQRRRIVRRMQWAGDIGMLLERFIDLPAVNFPDFEFDLERGDEDDIERAAESLRDHWGLGRGPIRGLAAIMEQNGILIVREPVRCQDMDAVSCWIGGRPIVLLSEEVVSGPRDLFNLAHELGHLALHPDVEVSGANLDMIEKQANRFASAFLLPRESFSREVLGSSLAYFKSLKSRWGVAIAAMAYRSRDLGILSENQYSYLFRQMNAQRIRKVEPLDDMFPVNRPTVLGEGLRMLVEHGVHSRSQIEASLSLNLRDVEAIAGLDHGYLDQRVVPIRLHADIRDDHK</sequence>
<evidence type="ECO:0000256" key="1">
    <source>
        <dbReference type="ARBA" id="ARBA00007227"/>
    </source>
</evidence>
<feature type="domain" description="HTH cro/C1-type" evidence="2">
    <location>
        <begin position="20"/>
        <end position="74"/>
    </location>
</feature>
<dbReference type="CDD" id="cd00093">
    <property type="entry name" value="HTH_XRE"/>
    <property type="match status" value="1"/>
</dbReference>
<keyword evidence="4" id="KW-1185">Reference proteome</keyword>
<dbReference type="PANTHER" id="PTHR43236">
    <property type="entry name" value="ANTITOXIN HIGA1"/>
    <property type="match status" value="1"/>
</dbReference>
<dbReference type="PANTHER" id="PTHR43236:SF1">
    <property type="entry name" value="BLL7220 PROTEIN"/>
    <property type="match status" value="1"/>
</dbReference>
<dbReference type="SMART" id="SM00530">
    <property type="entry name" value="HTH_XRE"/>
    <property type="match status" value="1"/>
</dbReference>
<comment type="caution">
    <text evidence="3">The sequence shown here is derived from an EMBL/GenBank/DDBJ whole genome shotgun (WGS) entry which is preliminary data.</text>
</comment>
<organism evidence="3 4">
    <name type="scientific">Sphingopyxis italica</name>
    <dbReference type="NCBI Taxonomy" id="1129133"/>
    <lineage>
        <taxon>Bacteria</taxon>
        <taxon>Pseudomonadati</taxon>
        <taxon>Pseudomonadota</taxon>
        <taxon>Alphaproteobacteria</taxon>
        <taxon>Sphingomonadales</taxon>
        <taxon>Sphingomonadaceae</taxon>
        <taxon>Sphingopyxis</taxon>
    </lineage>
</organism>
<keyword evidence="3" id="KW-0238">DNA-binding</keyword>
<name>A0A7X6B9L1_9SPHN</name>
<dbReference type="EMBL" id="JAATIT010000003">
    <property type="protein sequence ID" value="NJB90181.1"/>
    <property type="molecule type" value="Genomic_DNA"/>
</dbReference>
<dbReference type="InterPro" id="IPR010982">
    <property type="entry name" value="Lambda_DNA-bd_dom_sf"/>
</dbReference>
<comment type="similarity">
    <text evidence="1">Belongs to the short-chain fatty acyl-CoA assimilation regulator (ScfR) family.</text>
</comment>
<dbReference type="Pfam" id="PF01381">
    <property type="entry name" value="HTH_3"/>
    <property type="match status" value="1"/>
</dbReference>
<dbReference type="SUPFAM" id="SSF47413">
    <property type="entry name" value="lambda repressor-like DNA-binding domains"/>
    <property type="match status" value="1"/>
</dbReference>
<evidence type="ECO:0000313" key="3">
    <source>
        <dbReference type="EMBL" id="NJB90181.1"/>
    </source>
</evidence>
<proteinExistence type="inferred from homology"/>
<protein>
    <submittedName>
        <fullName evidence="3">Zn-dependent peptidase ImmA (M78 family)/DNA-binding XRE family transcriptional regulator</fullName>
    </submittedName>
</protein>
<dbReference type="InterPro" id="IPR001387">
    <property type="entry name" value="Cro/C1-type_HTH"/>
</dbReference>
<dbReference type="InterPro" id="IPR010359">
    <property type="entry name" value="IrrE_HExxH"/>
</dbReference>
<dbReference type="PROSITE" id="PS50943">
    <property type="entry name" value="HTH_CROC1"/>
    <property type="match status" value="1"/>
</dbReference>
<dbReference type="Gene3D" id="1.10.260.40">
    <property type="entry name" value="lambda repressor-like DNA-binding domains"/>
    <property type="match status" value="1"/>
</dbReference>
<evidence type="ECO:0000313" key="4">
    <source>
        <dbReference type="Proteomes" id="UP000535078"/>
    </source>
</evidence>
<dbReference type="Pfam" id="PF06114">
    <property type="entry name" value="Peptidase_M78"/>
    <property type="match status" value="1"/>
</dbReference>
<dbReference type="InterPro" id="IPR052345">
    <property type="entry name" value="Rad_response_metalloprotease"/>
</dbReference>
<dbReference type="GO" id="GO:0003677">
    <property type="term" value="F:DNA binding"/>
    <property type="evidence" value="ECO:0007669"/>
    <property type="project" value="UniProtKB-KW"/>
</dbReference>
<evidence type="ECO:0000259" key="2">
    <source>
        <dbReference type="PROSITE" id="PS50943"/>
    </source>
</evidence>
<dbReference type="Proteomes" id="UP000535078">
    <property type="component" value="Unassembled WGS sequence"/>
</dbReference>
<accession>A0A7X6B9L1</accession>
<dbReference type="AlphaFoldDB" id="A0A7X6B9L1"/>
<gene>
    <name evidence="3" type="ORF">GGR90_002375</name>
</gene>